<evidence type="ECO:0008006" key="3">
    <source>
        <dbReference type="Google" id="ProtNLM"/>
    </source>
</evidence>
<protein>
    <recommendedName>
        <fullName evidence="3">Transcription-repair coupling factor</fullName>
    </recommendedName>
</protein>
<comment type="caution">
    <text evidence="1">The sequence shown here is derived from an EMBL/GenBank/DDBJ whole genome shotgun (WGS) entry which is preliminary data.</text>
</comment>
<evidence type="ECO:0000313" key="1">
    <source>
        <dbReference type="EMBL" id="MBL3578394.1"/>
    </source>
</evidence>
<reference evidence="2" key="1">
    <citation type="submission" date="2021-01" db="EMBL/GenBank/DDBJ databases">
        <title>Draft genomes of Rhodovulum sulfidophilum.</title>
        <authorList>
            <person name="Guzman M.S."/>
        </authorList>
    </citation>
    <scope>NUCLEOTIDE SEQUENCE [LARGE SCALE GENOMIC DNA]</scope>
    <source>
        <strain evidence="2">AB19</strain>
    </source>
</reference>
<organism evidence="1 2">
    <name type="scientific">Rhodovulum visakhapatnamense</name>
    <dbReference type="NCBI Taxonomy" id="364297"/>
    <lineage>
        <taxon>Bacteria</taxon>
        <taxon>Pseudomonadati</taxon>
        <taxon>Pseudomonadota</taxon>
        <taxon>Alphaproteobacteria</taxon>
        <taxon>Rhodobacterales</taxon>
        <taxon>Paracoccaceae</taxon>
        <taxon>Rhodovulum</taxon>
    </lineage>
</organism>
<name>A0ABS1RFG8_9RHOB</name>
<evidence type="ECO:0000313" key="2">
    <source>
        <dbReference type="Proteomes" id="UP000635853"/>
    </source>
</evidence>
<keyword evidence="2" id="KW-1185">Reference proteome</keyword>
<gene>
    <name evidence="1" type="ORF">JMJ92_09535</name>
</gene>
<dbReference type="EMBL" id="JAESIL010000033">
    <property type="protein sequence ID" value="MBL3578394.1"/>
    <property type="molecule type" value="Genomic_DNA"/>
</dbReference>
<dbReference type="RefSeq" id="WP_075783992.1">
    <property type="nucleotide sequence ID" value="NZ_JAESIL010000033.1"/>
</dbReference>
<proteinExistence type="predicted"/>
<sequence>MKWLDEKISEMLAGNHVVVVTSGPIRARQLMAEVARRVEGTVKVSEHFRRVDRLEFDGSIHFATIDEGGHESLLLADSVSLDPDFPSSHRRQDGDDAA</sequence>
<accession>A0ABS1RFG8</accession>
<dbReference type="Proteomes" id="UP000635853">
    <property type="component" value="Unassembled WGS sequence"/>
</dbReference>